<dbReference type="Pfam" id="PF01261">
    <property type="entry name" value="AP_endonuc_2"/>
    <property type="match status" value="1"/>
</dbReference>
<dbReference type="STRING" id="43265.A0A545V5E2"/>
<evidence type="ECO:0000313" key="2">
    <source>
        <dbReference type="EMBL" id="TQV96937.1"/>
    </source>
</evidence>
<organism evidence="2 3">
    <name type="scientific">Cordyceps javanica</name>
    <dbReference type="NCBI Taxonomy" id="43265"/>
    <lineage>
        <taxon>Eukaryota</taxon>
        <taxon>Fungi</taxon>
        <taxon>Dikarya</taxon>
        <taxon>Ascomycota</taxon>
        <taxon>Pezizomycotina</taxon>
        <taxon>Sordariomycetes</taxon>
        <taxon>Hypocreomycetidae</taxon>
        <taxon>Hypocreales</taxon>
        <taxon>Cordycipitaceae</taxon>
        <taxon>Cordyceps</taxon>
    </lineage>
</organism>
<dbReference type="EMBL" id="SPUK01000005">
    <property type="protein sequence ID" value="TQV96937.1"/>
    <property type="molecule type" value="Genomic_DNA"/>
</dbReference>
<evidence type="ECO:0000313" key="3">
    <source>
        <dbReference type="Proteomes" id="UP000315783"/>
    </source>
</evidence>
<keyword evidence="3" id="KW-1185">Reference proteome</keyword>
<dbReference type="Gene3D" id="3.20.20.150">
    <property type="entry name" value="Divalent-metal-dependent TIM barrel enzymes"/>
    <property type="match status" value="1"/>
</dbReference>
<name>A0A545V5E2_9HYPO</name>
<dbReference type="InterPro" id="IPR050312">
    <property type="entry name" value="IolE/XylAMocC-like"/>
</dbReference>
<proteinExistence type="predicted"/>
<dbReference type="InterPro" id="IPR013022">
    <property type="entry name" value="Xyl_isomerase-like_TIM-brl"/>
</dbReference>
<gene>
    <name evidence="2" type="ORF">IF1G_04177</name>
</gene>
<protein>
    <submittedName>
        <fullName evidence="2">3-dehydroshikimate dehydratase</fullName>
    </submittedName>
</protein>
<dbReference type="OrthoDB" id="5360893at2759"/>
<feature type="domain" description="Xylose isomerase-like TIM barrel" evidence="1">
    <location>
        <begin position="2"/>
        <end position="295"/>
    </location>
</feature>
<dbReference type="SUPFAM" id="SSF51658">
    <property type="entry name" value="Xylose isomerase-like"/>
    <property type="match status" value="1"/>
</dbReference>
<dbReference type="AlphaFoldDB" id="A0A545V5E2"/>
<evidence type="ECO:0000259" key="1">
    <source>
        <dbReference type="Pfam" id="PF01261"/>
    </source>
</evidence>
<accession>A0A545V5E2</accession>
<dbReference type="PANTHER" id="PTHR12110">
    <property type="entry name" value="HYDROXYPYRUVATE ISOMERASE"/>
    <property type="match status" value="1"/>
</dbReference>
<reference evidence="2 3" key="1">
    <citation type="journal article" date="2019" name="Appl. Microbiol. Biotechnol.">
        <title>Genome sequence of Isaria javanica and comparative genome analysis insights into family S53 peptidase evolution in fungal entomopathogens.</title>
        <authorList>
            <person name="Lin R."/>
            <person name="Zhang X."/>
            <person name="Xin B."/>
            <person name="Zou M."/>
            <person name="Gao Y."/>
            <person name="Qin F."/>
            <person name="Hu Q."/>
            <person name="Xie B."/>
            <person name="Cheng X."/>
        </authorList>
    </citation>
    <scope>NUCLEOTIDE SEQUENCE [LARGE SCALE GENOMIC DNA]</scope>
    <source>
        <strain evidence="2 3">IJ1G</strain>
    </source>
</reference>
<dbReference type="PANTHER" id="PTHR12110:SF21">
    <property type="entry name" value="XYLOSE ISOMERASE-LIKE TIM BARREL DOMAIN-CONTAINING PROTEIN"/>
    <property type="match status" value="1"/>
</dbReference>
<comment type="caution">
    <text evidence="2">The sequence shown here is derived from an EMBL/GenBank/DDBJ whole genome shotgun (WGS) entry which is preliminary data.</text>
</comment>
<dbReference type="Proteomes" id="UP000315783">
    <property type="component" value="Unassembled WGS sequence"/>
</dbReference>
<sequence>MAQKYGFKGIELFYEDLQHIATSLPGQSSTANLLTAAGQVRRWCDRRNLEIICLQPFMHFGGLSDREKHKQNLTIIALWTDIAVTLGTDLILFPSSFLSATQLANDLSILIKDFQDAADIGLKRTPAIRFAFEALCWGTQVNTWEDSWKIVSAVNRPNFGICLDTFNIAGHVFAEPAVLGGLSMNADANLEYSMARLMSQIDISKVFLVQLADAERLKKPLDEGHVFYNAEQPSRMSWSRNCRLFYGEDHLGGYLPIKRILQTVVHGLGYRGWMSFEVFHRRLLEGDDAIPEQFAARASRSWAELVRDLSLEPKKSRLDFGQREERAVL</sequence>
<dbReference type="InterPro" id="IPR036237">
    <property type="entry name" value="Xyl_isomerase-like_sf"/>
</dbReference>